<feature type="non-terminal residue" evidence="4">
    <location>
        <position position="1"/>
    </location>
</feature>
<feature type="domain" description="RRM" evidence="3">
    <location>
        <begin position="102"/>
        <end position="176"/>
    </location>
</feature>
<dbReference type="InterPro" id="IPR034206">
    <property type="entry name" value="RBM45_RRM2"/>
</dbReference>
<feature type="domain" description="RRM" evidence="3">
    <location>
        <begin position="215"/>
        <end position="289"/>
    </location>
</feature>
<dbReference type="HOGENOM" id="CLU_035274_0_0_1"/>
<dbReference type="PROSITE" id="PS50102">
    <property type="entry name" value="RRM"/>
    <property type="match status" value="3"/>
</dbReference>
<dbReference type="EMBL" id="DS985243">
    <property type="protein sequence ID" value="EDV26718.1"/>
    <property type="molecule type" value="Genomic_DNA"/>
</dbReference>
<feature type="non-terminal residue" evidence="4">
    <location>
        <position position="289"/>
    </location>
</feature>
<dbReference type="STRING" id="10228.B3RQM4"/>
<dbReference type="AlphaFoldDB" id="B3RQM4"/>
<dbReference type="RefSeq" id="XP_002110714.1">
    <property type="nucleotide sequence ID" value="XM_002110678.1"/>
</dbReference>
<feature type="domain" description="RRM" evidence="3">
    <location>
        <begin position="1"/>
        <end position="86"/>
    </location>
</feature>
<dbReference type="PANTHER" id="PTHR48027">
    <property type="entry name" value="HETEROGENEOUS NUCLEAR RIBONUCLEOPROTEIN 87F-RELATED"/>
    <property type="match status" value="1"/>
</dbReference>
<evidence type="ECO:0000259" key="3">
    <source>
        <dbReference type="PROSITE" id="PS50102"/>
    </source>
</evidence>
<dbReference type="InterPro" id="IPR000504">
    <property type="entry name" value="RRM_dom"/>
</dbReference>
<dbReference type="Proteomes" id="UP000009022">
    <property type="component" value="Unassembled WGS sequence"/>
</dbReference>
<evidence type="ECO:0000256" key="2">
    <source>
        <dbReference type="PROSITE-ProRule" id="PRU00176"/>
    </source>
</evidence>
<dbReference type="eggNOG" id="ENOG502QTJ8">
    <property type="taxonomic scope" value="Eukaryota"/>
</dbReference>
<dbReference type="KEGG" id="tad:TRIADDRAFT_1749"/>
<keyword evidence="5" id="KW-1185">Reference proteome</keyword>
<dbReference type="GO" id="GO:0003723">
    <property type="term" value="F:RNA binding"/>
    <property type="evidence" value="ECO:0007669"/>
    <property type="project" value="UniProtKB-UniRule"/>
</dbReference>
<dbReference type="InParanoid" id="B3RQM4"/>
<keyword evidence="1 2" id="KW-0694">RNA-binding</keyword>
<dbReference type="SUPFAM" id="SSF54928">
    <property type="entry name" value="RNA-binding domain, RBD"/>
    <property type="match status" value="2"/>
</dbReference>
<organism evidence="4 5">
    <name type="scientific">Trichoplax adhaerens</name>
    <name type="common">Trichoplax reptans</name>
    <dbReference type="NCBI Taxonomy" id="10228"/>
    <lineage>
        <taxon>Eukaryota</taxon>
        <taxon>Metazoa</taxon>
        <taxon>Placozoa</taxon>
        <taxon>Uniplacotomia</taxon>
        <taxon>Trichoplacea</taxon>
        <taxon>Trichoplacidae</taxon>
        <taxon>Trichoplax</taxon>
    </lineage>
</organism>
<dbReference type="CDD" id="cd12367">
    <property type="entry name" value="RRM2_RBM45"/>
    <property type="match status" value="1"/>
</dbReference>
<dbReference type="FunCoup" id="B3RQM4">
    <property type="interactions" value="1937"/>
</dbReference>
<dbReference type="CDD" id="cd12368">
    <property type="entry name" value="RRM3_RBM45"/>
    <property type="match status" value="1"/>
</dbReference>
<proteinExistence type="predicted"/>
<sequence length="289" mass="32146">DYPPYSRLFILCDKSLIEDDLRNAFSPFGCIQDVWVVRDHANNNQSKGMAYLKFSKASSAAQAIEAMDGQILGDHQKSLKCMIAQSKNSTRRSNCIDEYDRARLFVVCPRDYTEEDLKEKFVEFGSIDYCQIVKDHTTKKSKGLGYVKFNKASAAAIALENCDASFRAVLAEPKSTKLPQSYGANTSAIAQKTIENLMLDSVKANGNRGSTKNGLRLFVIVSTKVTQEQLHRLFDIIPGMLSCKIKLNRQTGGSKGFGYVTYCSLAMAAYAREKLNGIEYPIGNKLIVK</sequence>
<dbReference type="InterPro" id="IPR035979">
    <property type="entry name" value="RBD_domain_sf"/>
</dbReference>
<dbReference type="InterPro" id="IPR012677">
    <property type="entry name" value="Nucleotide-bd_a/b_plait_sf"/>
</dbReference>
<name>B3RQM4_TRIAD</name>
<accession>B3RQM4</accession>
<evidence type="ECO:0000256" key="1">
    <source>
        <dbReference type="ARBA" id="ARBA00022884"/>
    </source>
</evidence>
<protein>
    <recommendedName>
        <fullName evidence="3">RRM domain-containing protein</fullName>
    </recommendedName>
</protein>
<dbReference type="PhylomeDB" id="B3RQM4"/>
<evidence type="ECO:0000313" key="4">
    <source>
        <dbReference type="EMBL" id="EDV26718.1"/>
    </source>
</evidence>
<dbReference type="Gene3D" id="3.30.70.330">
    <property type="match status" value="3"/>
</dbReference>
<dbReference type="InterPro" id="IPR034207">
    <property type="entry name" value="RBM45_RRM3"/>
</dbReference>
<dbReference type="InterPro" id="IPR052462">
    <property type="entry name" value="SLIRP/GR-RBP-like"/>
</dbReference>
<dbReference type="Pfam" id="PF00076">
    <property type="entry name" value="RRM_1"/>
    <property type="match status" value="3"/>
</dbReference>
<dbReference type="OMA" id="IGFVKFQ"/>
<dbReference type="GeneID" id="6752484"/>
<gene>
    <name evidence="4" type="ORF">TRIADDRAFT_1749</name>
</gene>
<dbReference type="OrthoDB" id="78437at2759"/>
<dbReference type="CTD" id="6752484"/>
<evidence type="ECO:0000313" key="5">
    <source>
        <dbReference type="Proteomes" id="UP000009022"/>
    </source>
</evidence>
<dbReference type="InterPro" id="IPR034203">
    <property type="entry name" value="RBM45_RRM1"/>
</dbReference>
<dbReference type="SMART" id="SM00360">
    <property type="entry name" value="RRM"/>
    <property type="match status" value="3"/>
</dbReference>
<reference evidence="4 5" key="1">
    <citation type="journal article" date="2008" name="Nature">
        <title>The Trichoplax genome and the nature of placozoans.</title>
        <authorList>
            <person name="Srivastava M."/>
            <person name="Begovic E."/>
            <person name="Chapman J."/>
            <person name="Putnam N.H."/>
            <person name="Hellsten U."/>
            <person name="Kawashima T."/>
            <person name="Kuo A."/>
            <person name="Mitros T."/>
            <person name="Salamov A."/>
            <person name="Carpenter M.L."/>
            <person name="Signorovitch A.Y."/>
            <person name="Moreno M.A."/>
            <person name="Kamm K."/>
            <person name="Grimwood J."/>
            <person name="Schmutz J."/>
            <person name="Shapiro H."/>
            <person name="Grigoriev I.V."/>
            <person name="Buss L.W."/>
            <person name="Schierwater B."/>
            <person name="Dellaporta S.L."/>
            <person name="Rokhsar D.S."/>
        </authorList>
    </citation>
    <scope>NUCLEOTIDE SEQUENCE [LARGE SCALE GENOMIC DNA]</scope>
    <source>
        <strain evidence="4 5">Grell-BS-1999</strain>
    </source>
</reference>
<dbReference type="CDD" id="cd12366">
    <property type="entry name" value="RRM1_RBM45"/>
    <property type="match status" value="1"/>
</dbReference>